<dbReference type="PANTHER" id="PTHR22607:SF3">
    <property type="entry name" value="CDK2-ASSOCIATED PROTEIN 1, ISOFORM B"/>
    <property type="match status" value="1"/>
</dbReference>
<evidence type="ECO:0000256" key="1">
    <source>
        <dbReference type="ARBA" id="ARBA00004123"/>
    </source>
</evidence>
<comment type="subcellular location">
    <subcellularLocation>
        <location evidence="1">Nucleus</location>
    </subcellularLocation>
</comment>
<evidence type="ECO:0000256" key="5">
    <source>
        <dbReference type="SAM" id="MobiDB-lite"/>
    </source>
</evidence>
<dbReference type="PANTHER" id="PTHR22607">
    <property type="entry name" value="DELETED IN ORAL CANCER 1/CDK2-ASSOCIATED PROTEIN 1"/>
    <property type="match status" value="1"/>
</dbReference>
<name>A0A9N9WS36_9DIPT</name>
<dbReference type="OrthoDB" id="9628807at2759"/>
<organism evidence="6 7">
    <name type="scientific">Chironomus riparius</name>
    <dbReference type="NCBI Taxonomy" id="315576"/>
    <lineage>
        <taxon>Eukaryota</taxon>
        <taxon>Metazoa</taxon>
        <taxon>Ecdysozoa</taxon>
        <taxon>Arthropoda</taxon>
        <taxon>Hexapoda</taxon>
        <taxon>Insecta</taxon>
        <taxon>Pterygota</taxon>
        <taxon>Neoptera</taxon>
        <taxon>Endopterygota</taxon>
        <taxon>Diptera</taxon>
        <taxon>Nematocera</taxon>
        <taxon>Chironomoidea</taxon>
        <taxon>Chironomidae</taxon>
        <taxon>Chironominae</taxon>
        <taxon>Chironomus</taxon>
    </lineage>
</organism>
<evidence type="ECO:0000256" key="4">
    <source>
        <dbReference type="ARBA" id="ARBA00023242"/>
    </source>
</evidence>
<protein>
    <recommendedName>
        <fullName evidence="8">Cyclin-dependent kinase 2-associated protein</fullName>
    </recommendedName>
</protein>
<dbReference type="Gene3D" id="6.10.140.1300">
    <property type="match status" value="1"/>
</dbReference>
<evidence type="ECO:0000256" key="2">
    <source>
        <dbReference type="ARBA" id="ARBA00008485"/>
    </source>
</evidence>
<accession>A0A9N9WS36</accession>
<dbReference type="AlphaFoldDB" id="A0A9N9WS36"/>
<evidence type="ECO:0000313" key="7">
    <source>
        <dbReference type="Proteomes" id="UP001153620"/>
    </source>
</evidence>
<dbReference type="EMBL" id="OU895879">
    <property type="protein sequence ID" value="CAG9806888.1"/>
    <property type="molecule type" value="Genomic_DNA"/>
</dbReference>
<comment type="similarity">
    <text evidence="2">Belongs to the CDK2AP family.</text>
</comment>
<dbReference type="GO" id="GO:0005634">
    <property type="term" value="C:nucleus"/>
    <property type="evidence" value="ECO:0007669"/>
    <property type="project" value="UniProtKB-SubCell"/>
</dbReference>
<dbReference type="Pfam" id="PF09806">
    <property type="entry name" value="CDK2AP"/>
    <property type="match status" value="1"/>
</dbReference>
<keyword evidence="3" id="KW-0597">Phosphoprotein</keyword>
<keyword evidence="7" id="KW-1185">Reference proteome</keyword>
<proteinExistence type="inferred from homology"/>
<evidence type="ECO:0000256" key="3">
    <source>
        <dbReference type="ARBA" id="ARBA00022553"/>
    </source>
</evidence>
<gene>
    <name evidence="6" type="ORF">CHIRRI_LOCUS9742</name>
</gene>
<dbReference type="Proteomes" id="UP001153620">
    <property type="component" value="Chromosome 3"/>
</dbReference>
<evidence type="ECO:0000313" key="6">
    <source>
        <dbReference type="EMBL" id="CAG9806888.1"/>
    </source>
</evidence>
<dbReference type="InterPro" id="IPR017266">
    <property type="entry name" value="DOC_1/2"/>
</dbReference>
<feature type="region of interest" description="Disordered" evidence="5">
    <location>
        <begin position="27"/>
        <end position="70"/>
    </location>
</feature>
<reference evidence="6" key="1">
    <citation type="submission" date="2022-01" db="EMBL/GenBank/DDBJ databases">
        <authorList>
            <person name="King R."/>
        </authorList>
    </citation>
    <scope>NUCLEOTIDE SEQUENCE</scope>
</reference>
<evidence type="ECO:0008006" key="8">
    <source>
        <dbReference type="Google" id="ProtNLM"/>
    </source>
</evidence>
<keyword evidence="4" id="KW-0539">Nucleus</keyword>
<sequence length="128" mass="14430">MNSQSRRELEFLQEQALLLEKNSVSLTQITPKNNNNNNGTKQQNSITPSVNITPNVNITPSIQQPTSPASNLSKYSQLLMVIEEMSKDIRPTYSGSRSSAERLKRTIVTARILVRECLLETERQQSGR</sequence>
<dbReference type="GO" id="GO:0005737">
    <property type="term" value="C:cytoplasm"/>
    <property type="evidence" value="ECO:0007669"/>
    <property type="project" value="TreeGrafter"/>
</dbReference>
<feature type="compositionally biased region" description="Polar residues" evidence="5">
    <location>
        <begin position="39"/>
        <end position="70"/>
    </location>
</feature>
<reference evidence="6" key="2">
    <citation type="submission" date="2022-10" db="EMBL/GenBank/DDBJ databases">
        <authorList>
            <consortium name="ENA_rothamsted_submissions"/>
            <consortium name="culmorum"/>
            <person name="King R."/>
        </authorList>
    </citation>
    <scope>NUCLEOTIDE SEQUENCE</scope>
</reference>